<feature type="region of interest" description="Disordered" evidence="1">
    <location>
        <begin position="166"/>
        <end position="192"/>
    </location>
</feature>
<evidence type="ECO:0000313" key="2">
    <source>
        <dbReference type="EMBL" id="CAI9612087.1"/>
    </source>
</evidence>
<evidence type="ECO:0000313" key="3">
    <source>
        <dbReference type="Proteomes" id="UP001162483"/>
    </source>
</evidence>
<evidence type="ECO:0000256" key="1">
    <source>
        <dbReference type="SAM" id="MobiDB-lite"/>
    </source>
</evidence>
<feature type="compositionally biased region" description="Basic and acidic residues" evidence="1">
    <location>
        <begin position="283"/>
        <end position="297"/>
    </location>
</feature>
<keyword evidence="3" id="KW-1185">Reference proteome</keyword>
<feature type="region of interest" description="Disordered" evidence="1">
    <location>
        <begin position="204"/>
        <end position="350"/>
    </location>
</feature>
<comment type="caution">
    <text evidence="2">The sequence shown here is derived from an EMBL/GenBank/DDBJ whole genome shotgun (WGS) entry which is preliminary data.</text>
</comment>
<accession>A0ABN9GRM4</accession>
<proteinExistence type="predicted"/>
<dbReference type="EMBL" id="CATNWA010019226">
    <property type="protein sequence ID" value="CAI9612087.1"/>
    <property type="molecule type" value="Genomic_DNA"/>
</dbReference>
<gene>
    <name evidence="2" type="ORF">SPARVUS_LOCUS14645780</name>
</gene>
<feature type="compositionally biased region" description="Basic and acidic residues" evidence="1">
    <location>
        <begin position="178"/>
        <end position="192"/>
    </location>
</feature>
<dbReference type="Proteomes" id="UP001162483">
    <property type="component" value="Unassembled WGS sequence"/>
</dbReference>
<sequence length="350" mass="38551">MKLKSNLGGAGKNRPWSLKKKTVTSPSCVPPEPSPTCVPPEPSPTCVPPEPMPTCVPPEPSPTSVPPEPSTDPTPDRPPDSTEDLPLLTMGLRTHKVNLTPSSHNGVGRKLHQLQSKVGQRLSSLDHDWLQRCELRGAGAGQGDKPIMEERRERKAGLELMDFQWSSVDGHSPHSGRGQREVKHEVKSIDDTKTQGSVLSTEDIPHMTTSAADCKKMSEPVKTRSPNHHLKEVETNPEEQRKKILLVSERNKDVIHQSPGPNDGPNMEAASSTGSSNPSIIQEKYKELEGLTEDSKGSDLTSQNGKVSRRKRRRDATNNADPEDVHSRKRQRKAKLTTEEKSPKRGPKKV</sequence>
<organism evidence="2 3">
    <name type="scientific">Staurois parvus</name>
    <dbReference type="NCBI Taxonomy" id="386267"/>
    <lineage>
        <taxon>Eukaryota</taxon>
        <taxon>Metazoa</taxon>
        <taxon>Chordata</taxon>
        <taxon>Craniata</taxon>
        <taxon>Vertebrata</taxon>
        <taxon>Euteleostomi</taxon>
        <taxon>Amphibia</taxon>
        <taxon>Batrachia</taxon>
        <taxon>Anura</taxon>
        <taxon>Neobatrachia</taxon>
        <taxon>Ranoidea</taxon>
        <taxon>Ranidae</taxon>
        <taxon>Staurois</taxon>
    </lineage>
</organism>
<reference evidence="2" key="1">
    <citation type="submission" date="2023-05" db="EMBL/GenBank/DDBJ databases">
        <authorList>
            <person name="Stuckert A."/>
        </authorList>
    </citation>
    <scope>NUCLEOTIDE SEQUENCE</scope>
</reference>
<feature type="region of interest" description="Disordered" evidence="1">
    <location>
        <begin position="1"/>
        <end position="86"/>
    </location>
</feature>
<protein>
    <submittedName>
        <fullName evidence="2">Uncharacterized protein</fullName>
    </submittedName>
</protein>
<feature type="compositionally biased region" description="Polar residues" evidence="1">
    <location>
        <begin position="269"/>
        <end position="280"/>
    </location>
</feature>
<feature type="compositionally biased region" description="Basic and acidic residues" evidence="1">
    <location>
        <begin position="229"/>
        <end position="242"/>
    </location>
</feature>
<name>A0ABN9GRM4_9NEOB</name>
<feature type="compositionally biased region" description="Pro residues" evidence="1">
    <location>
        <begin position="28"/>
        <end position="72"/>
    </location>
</feature>
<feature type="compositionally biased region" description="Basic and acidic residues" evidence="1">
    <location>
        <begin position="213"/>
        <end position="222"/>
    </location>
</feature>